<dbReference type="Pfam" id="PF01949">
    <property type="entry name" value="Endo_dU"/>
    <property type="match status" value="1"/>
</dbReference>
<protein>
    <recommendedName>
        <fullName evidence="3">DUF99 family protein</fullName>
    </recommendedName>
</protein>
<comment type="caution">
    <text evidence="1">The sequence shown here is derived from an EMBL/GenBank/DDBJ whole genome shotgun (WGS) entry which is preliminary data.</text>
</comment>
<sequence length="209" mass="22810">MKSLSEIVRRNLSPRILGFDDAPFQSRPRVPGSEVHAVGVVTSLDRFEGMLYCGEILQDGLNAGERLADAVCKSKFHDQIHAIFLDGVTMGGLNVIDIQNLADALQRPVIAVMRSQPNIEKMLNAIGKLPLAEERRMKLSAAGPIHQIGNWIFQYRCPRDGEVENPTAQDVATLLDRCTPEGTQKIPECLRIAHLIGAAIKCGQSSSAA</sequence>
<proteinExistence type="inferred from homology"/>
<dbReference type="InterPro" id="IPR002802">
    <property type="entry name" value="Endo_dU"/>
</dbReference>
<name>A0A2V3IDS3_9FLOR</name>
<organism evidence="1 2">
    <name type="scientific">Gracilariopsis chorda</name>
    <dbReference type="NCBI Taxonomy" id="448386"/>
    <lineage>
        <taxon>Eukaryota</taxon>
        <taxon>Rhodophyta</taxon>
        <taxon>Florideophyceae</taxon>
        <taxon>Rhodymeniophycidae</taxon>
        <taxon>Gracilariales</taxon>
        <taxon>Gracilariaceae</taxon>
        <taxon>Gracilariopsis</taxon>
    </lineage>
</organism>
<dbReference type="AlphaFoldDB" id="A0A2V3IDS3"/>
<dbReference type="OrthoDB" id="1789at2759"/>
<evidence type="ECO:0008006" key="3">
    <source>
        <dbReference type="Google" id="ProtNLM"/>
    </source>
</evidence>
<evidence type="ECO:0000313" key="2">
    <source>
        <dbReference type="Proteomes" id="UP000247409"/>
    </source>
</evidence>
<dbReference type="HAMAP" id="MF_00582">
    <property type="entry name" value="UPF0215"/>
    <property type="match status" value="1"/>
</dbReference>
<dbReference type="PIRSF" id="PIRSF006380">
    <property type="entry name" value="UCP006380"/>
    <property type="match status" value="1"/>
</dbReference>
<dbReference type="Proteomes" id="UP000247409">
    <property type="component" value="Unassembled WGS sequence"/>
</dbReference>
<dbReference type="EMBL" id="NBIV01000350">
    <property type="protein sequence ID" value="PXF40178.1"/>
    <property type="molecule type" value="Genomic_DNA"/>
</dbReference>
<dbReference type="PANTHER" id="PTHR39518:SF2">
    <property type="entry name" value="UPF0215 PROTEIN MJ1150"/>
    <property type="match status" value="1"/>
</dbReference>
<dbReference type="PANTHER" id="PTHR39518">
    <property type="entry name" value="UPF0215 PROTEIN MJ1150"/>
    <property type="match status" value="1"/>
</dbReference>
<accession>A0A2V3IDS3</accession>
<keyword evidence="2" id="KW-1185">Reference proteome</keyword>
<dbReference type="Gene3D" id="3.30.2170.10">
    <property type="entry name" value="archaeoglobus fulgidus dsm 4304 superfamily"/>
    <property type="match status" value="1"/>
</dbReference>
<reference evidence="1 2" key="1">
    <citation type="journal article" date="2018" name="Mol. Biol. Evol.">
        <title>Analysis of the draft genome of the red seaweed Gracilariopsis chorda provides insights into genome size evolution in Rhodophyta.</title>
        <authorList>
            <person name="Lee J."/>
            <person name="Yang E.C."/>
            <person name="Graf L."/>
            <person name="Yang J.H."/>
            <person name="Qiu H."/>
            <person name="Zel Zion U."/>
            <person name="Chan C.X."/>
            <person name="Stephens T.G."/>
            <person name="Weber A.P.M."/>
            <person name="Boo G.H."/>
            <person name="Boo S.M."/>
            <person name="Kim K.M."/>
            <person name="Shin Y."/>
            <person name="Jung M."/>
            <person name="Lee S.J."/>
            <person name="Yim H.S."/>
            <person name="Lee J.H."/>
            <person name="Bhattacharya D."/>
            <person name="Yoon H.S."/>
        </authorList>
    </citation>
    <scope>NUCLEOTIDE SEQUENCE [LARGE SCALE GENOMIC DNA]</scope>
    <source>
        <strain evidence="1 2">SKKU-2015</strain>
        <tissue evidence="1">Whole body</tissue>
    </source>
</reference>
<gene>
    <name evidence="1" type="ORF">BWQ96_10116</name>
</gene>
<evidence type="ECO:0000313" key="1">
    <source>
        <dbReference type="EMBL" id="PXF40178.1"/>
    </source>
</evidence>